<dbReference type="OrthoDB" id="197869at2"/>
<evidence type="ECO:0000313" key="3">
    <source>
        <dbReference type="Proteomes" id="UP000196027"/>
    </source>
</evidence>
<dbReference type="RefSeq" id="WP_157678185.1">
    <property type="nucleotide sequence ID" value="NZ_CP021425.1"/>
</dbReference>
<sequence>MLKTRFTITQVISRLMLASYLIAPGLSHAVDVTWSGFASFAAGQTLGSDDTEYMVDNITGGAYEDTLRFLPESIMAIQTSAQVNETISATVQVAGKGSNETSFDTSFEWAYATLAVTDETWLNFGRFRVPLFYYSDFLDTSYAYYWLRAPIDMYVAPFSTTTGISLNDFRYLGDVELSTQVWIGEEQFELLGFPGEITDSVGINLMIAYDWIKLRGVYSSMDTVIEGLGADTNLIYTAFAIIADYESFKFRSEYGNLEDTNTGIEDKFGYASVGYAIGSFTPHYTYSEQDRAAFFLAEAETHTIGVRWDYLPGTAFKLEYSKSTTETTPCDPMSGMCFPPQETEIEVIAAAIDFTF</sequence>
<reference evidence="2 3" key="1">
    <citation type="submission" date="2017-05" db="EMBL/GenBank/DDBJ databases">
        <title>Genomic insights into alkan degradation activity of Oleiphilus messinensis.</title>
        <authorList>
            <person name="Kozyavkin S.A."/>
            <person name="Slesarev A.I."/>
            <person name="Golyshin P.N."/>
            <person name="Korzhenkov A."/>
            <person name="Golyshina O.N."/>
            <person name="Toshchakov S.V."/>
        </authorList>
    </citation>
    <scope>NUCLEOTIDE SEQUENCE [LARGE SCALE GENOMIC DNA]</scope>
    <source>
        <strain evidence="2 3">ME102</strain>
    </source>
</reference>
<dbReference type="Proteomes" id="UP000196027">
    <property type="component" value="Chromosome"/>
</dbReference>
<feature type="signal peptide" evidence="1">
    <location>
        <begin position="1"/>
        <end position="29"/>
    </location>
</feature>
<dbReference type="AlphaFoldDB" id="A0A1Y0I6E0"/>
<evidence type="ECO:0000313" key="2">
    <source>
        <dbReference type="EMBL" id="ARU55356.1"/>
    </source>
</evidence>
<keyword evidence="1" id="KW-0732">Signal</keyword>
<dbReference type="KEGG" id="ome:OLMES_1276"/>
<accession>A0A1Y0I6E0</accession>
<dbReference type="EMBL" id="CP021425">
    <property type="protein sequence ID" value="ARU55356.1"/>
    <property type="molecule type" value="Genomic_DNA"/>
</dbReference>
<dbReference type="SUPFAM" id="SSF56935">
    <property type="entry name" value="Porins"/>
    <property type="match status" value="1"/>
</dbReference>
<name>A0A1Y0I6E0_9GAMM</name>
<protein>
    <submittedName>
        <fullName evidence="2">Membrane protein</fullName>
    </submittedName>
</protein>
<organism evidence="2 3">
    <name type="scientific">Oleiphilus messinensis</name>
    <dbReference type="NCBI Taxonomy" id="141451"/>
    <lineage>
        <taxon>Bacteria</taxon>
        <taxon>Pseudomonadati</taxon>
        <taxon>Pseudomonadota</taxon>
        <taxon>Gammaproteobacteria</taxon>
        <taxon>Oceanospirillales</taxon>
        <taxon>Oleiphilaceae</taxon>
        <taxon>Oleiphilus</taxon>
    </lineage>
</organism>
<feature type="chain" id="PRO_5013254070" evidence="1">
    <location>
        <begin position="30"/>
        <end position="356"/>
    </location>
</feature>
<proteinExistence type="predicted"/>
<keyword evidence="3" id="KW-1185">Reference proteome</keyword>
<gene>
    <name evidence="2" type="ORF">OLMES_1276</name>
</gene>
<evidence type="ECO:0000256" key="1">
    <source>
        <dbReference type="SAM" id="SignalP"/>
    </source>
</evidence>